<keyword evidence="8" id="KW-1185">Reference proteome</keyword>
<keyword evidence="3 5" id="KW-1133">Transmembrane helix</keyword>
<feature type="transmembrane region" description="Helical" evidence="5">
    <location>
        <begin position="43"/>
        <end position="63"/>
    </location>
</feature>
<evidence type="ECO:0000256" key="2">
    <source>
        <dbReference type="ARBA" id="ARBA00022692"/>
    </source>
</evidence>
<dbReference type="Pfam" id="PF06271">
    <property type="entry name" value="RDD"/>
    <property type="match status" value="1"/>
</dbReference>
<keyword evidence="2 5" id="KW-0812">Transmembrane</keyword>
<organism evidence="7 8">
    <name type="scientific">Rubrivirga marina</name>
    <dbReference type="NCBI Taxonomy" id="1196024"/>
    <lineage>
        <taxon>Bacteria</taxon>
        <taxon>Pseudomonadati</taxon>
        <taxon>Rhodothermota</taxon>
        <taxon>Rhodothermia</taxon>
        <taxon>Rhodothermales</taxon>
        <taxon>Rubricoccaceae</taxon>
        <taxon>Rubrivirga</taxon>
    </lineage>
</organism>
<keyword evidence="4 5" id="KW-0472">Membrane</keyword>
<name>A0A271J5L8_9BACT</name>
<dbReference type="GO" id="GO:0016020">
    <property type="term" value="C:membrane"/>
    <property type="evidence" value="ECO:0007669"/>
    <property type="project" value="UniProtKB-SubCell"/>
</dbReference>
<dbReference type="EMBL" id="MQWD01000001">
    <property type="protein sequence ID" value="PAP78547.1"/>
    <property type="molecule type" value="Genomic_DNA"/>
</dbReference>
<evidence type="ECO:0000313" key="7">
    <source>
        <dbReference type="EMBL" id="PAP78547.1"/>
    </source>
</evidence>
<comment type="subcellular location">
    <subcellularLocation>
        <location evidence="1">Membrane</location>
        <topology evidence="1">Multi-pass membrane protein</topology>
    </subcellularLocation>
</comment>
<accession>A0A271J5L8</accession>
<evidence type="ECO:0000259" key="6">
    <source>
        <dbReference type="Pfam" id="PF06271"/>
    </source>
</evidence>
<evidence type="ECO:0000256" key="3">
    <source>
        <dbReference type="ARBA" id="ARBA00022989"/>
    </source>
</evidence>
<dbReference type="AlphaFoldDB" id="A0A271J5L8"/>
<feature type="transmembrane region" description="Helical" evidence="5">
    <location>
        <begin position="123"/>
        <end position="141"/>
    </location>
</feature>
<sequence length="162" mass="17360">MARSVRPVRVRRFAAALLDGTLALLLALAPAALAPGVLKGRMFGVGLLLGAAYLLLRDGLPYAEWGARSLGKRWLGIRPYRVDGEPMAWSTSMRRNATVAGAAGVWALLYLVGGYKGIPFGDILLYLALAVLVAEAVLVAVDPVGRRLGDRWAATRVIEARH</sequence>
<proteinExistence type="predicted"/>
<gene>
    <name evidence="7" type="ORF">BSZ37_20010</name>
</gene>
<evidence type="ECO:0000313" key="8">
    <source>
        <dbReference type="Proteomes" id="UP000216339"/>
    </source>
</evidence>
<feature type="transmembrane region" description="Helical" evidence="5">
    <location>
        <begin position="97"/>
        <end position="117"/>
    </location>
</feature>
<dbReference type="InterPro" id="IPR010432">
    <property type="entry name" value="RDD"/>
</dbReference>
<feature type="domain" description="RDD" evidence="6">
    <location>
        <begin position="9"/>
        <end position="153"/>
    </location>
</feature>
<dbReference type="Proteomes" id="UP000216339">
    <property type="component" value="Unassembled WGS sequence"/>
</dbReference>
<comment type="caution">
    <text evidence="7">The sequence shown here is derived from an EMBL/GenBank/DDBJ whole genome shotgun (WGS) entry which is preliminary data.</text>
</comment>
<dbReference type="RefSeq" id="WP_179299774.1">
    <property type="nucleotide sequence ID" value="NZ_MQWD01000001.1"/>
</dbReference>
<evidence type="ECO:0000256" key="5">
    <source>
        <dbReference type="SAM" id="Phobius"/>
    </source>
</evidence>
<protein>
    <recommendedName>
        <fullName evidence="6">RDD domain-containing protein</fullName>
    </recommendedName>
</protein>
<reference evidence="7 8" key="1">
    <citation type="submission" date="2016-11" db="EMBL/GenBank/DDBJ databases">
        <title>Study of marine rhodopsin-containing bacteria.</title>
        <authorList>
            <person name="Yoshizawa S."/>
            <person name="Kumagai Y."/>
            <person name="Kogure K."/>
        </authorList>
    </citation>
    <scope>NUCLEOTIDE SEQUENCE [LARGE SCALE GENOMIC DNA]</scope>
    <source>
        <strain evidence="7 8">SAORIC-28</strain>
    </source>
</reference>
<evidence type="ECO:0000256" key="4">
    <source>
        <dbReference type="ARBA" id="ARBA00023136"/>
    </source>
</evidence>
<evidence type="ECO:0000256" key="1">
    <source>
        <dbReference type="ARBA" id="ARBA00004141"/>
    </source>
</evidence>